<name>J3PFL2_GAET3</name>
<dbReference type="GeneID" id="20352745"/>
<reference evidence="2" key="4">
    <citation type="journal article" date="2015" name="G3 (Bethesda)">
        <title>Genome sequences of three phytopathogenic species of the Magnaporthaceae family of fungi.</title>
        <authorList>
            <person name="Okagaki L.H."/>
            <person name="Nunes C.C."/>
            <person name="Sailsbery J."/>
            <person name="Clay B."/>
            <person name="Brown D."/>
            <person name="John T."/>
            <person name="Oh Y."/>
            <person name="Young N."/>
            <person name="Fitzgerald M."/>
            <person name="Haas B.J."/>
            <person name="Zeng Q."/>
            <person name="Young S."/>
            <person name="Adiconis X."/>
            <person name="Fan L."/>
            <person name="Levin J.Z."/>
            <person name="Mitchell T.K."/>
            <person name="Okubara P.A."/>
            <person name="Farman M.L."/>
            <person name="Kohn L.M."/>
            <person name="Birren B."/>
            <person name="Ma L.-J."/>
            <person name="Dean R.A."/>
        </authorList>
    </citation>
    <scope>NUCLEOTIDE SEQUENCE</scope>
    <source>
        <strain evidence="2">R3-111a-1</strain>
    </source>
</reference>
<dbReference type="HOGENOM" id="CLU_2622184_0_0_1"/>
<organism evidence="1">
    <name type="scientific">Gaeumannomyces tritici (strain R3-111a-1)</name>
    <name type="common">Wheat and barley take-all root rot fungus</name>
    <name type="synonym">Gaeumannomyces graminis var. tritici</name>
    <dbReference type="NCBI Taxonomy" id="644352"/>
    <lineage>
        <taxon>Eukaryota</taxon>
        <taxon>Fungi</taxon>
        <taxon>Dikarya</taxon>
        <taxon>Ascomycota</taxon>
        <taxon>Pezizomycotina</taxon>
        <taxon>Sordariomycetes</taxon>
        <taxon>Sordariomycetidae</taxon>
        <taxon>Magnaporthales</taxon>
        <taxon>Magnaporthaceae</taxon>
        <taxon>Gaeumannomyces</taxon>
    </lineage>
</organism>
<evidence type="ECO:0000313" key="2">
    <source>
        <dbReference type="EnsemblFungi" id="EJT70114"/>
    </source>
</evidence>
<dbReference type="RefSeq" id="XP_009228448.1">
    <property type="nucleotide sequence ID" value="XM_009230184.1"/>
</dbReference>
<evidence type="ECO:0000313" key="3">
    <source>
        <dbReference type="Proteomes" id="UP000006039"/>
    </source>
</evidence>
<reference evidence="2" key="5">
    <citation type="submission" date="2018-04" db="UniProtKB">
        <authorList>
            <consortium name="EnsemblFungi"/>
        </authorList>
    </citation>
    <scope>IDENTIFICATION</scope>
    <source>
        <strain evidence="2">R3-111a-1</strain>
    </source>
</reference>
<accession>J3PFL2</accession>
<dbReference type="AlphaFoldDB" id="J3PFL2"/>
<reference evidence="3" key="1">
    <citation type="submission" date="2010-07" db="EMBL/GenBank/DDBJ databases">
        <title>The genome sequence of Gaeumannomyces graminis var. tritici strain R3-111a-1.</title>
        <authorList>
            <consortium name="The Broad Institute Genome Sequencing Platform"/>
            <person name="Ma L.-J."/>
            <person name="Dead R."/>
            <person name="Young S."/>
            <person name="Zeng Q."/>
            <person name="Koehrsen M."/>
            <person name="Alvarado L."/>
            <person name="Berlin A."/>
            <person name="Chapman S.B."/>
            <person name="Chen Z."/>
            <person name="Freedman E."/>
            <person name="Gellesch M."/>
            <person name="Goldberg J."/>
            <person name="Griggs A."/>
            <person name="Gujja S."/>
            <person name="Heilman E.R."/>
            <person name="Heiman D."/>
            <person name="Hepburn T."/>
            <person name="Howarth C."/>
            <person name="Jen D."/>
            <person name="Larson L."/>
            <person name="Mehta T."/>
            <person name="Neiman D."/>
            <person name="Pearson M."/>
            <person name="Roberts A."/>
            <person name="Saif S."/>
            <person name="Shea T."/>
            <person name="Shenoy N."/>
            <person name="Sisk P."/>
            <person name="Stolte C."/>
            <person name="Sykes S."/>
            <person name="Walk T."/>
            <person name="White J."/>
            <person name="Yandava C."/>
            <person name="Haas B."/>
            <person name="Nusbaum C."/>
            <person name="Birren B."/>
        </authorList>
    </citation>
    <scope>NUCLEOTIDE SEQUENCE [LARGE SCALE GENOMIC DNA]</scope>
    <source>
        <strain evidence="3">R3-111a-1</strain>
    </source>
</reference>
<dbReference type="EnsemblFungi" id="EJT70114">
    <property type="protein sequence ID" value="EJT70114"/>
    <property type="gene ID" value="GGTG_12287"/>
</dbReference>
<reference evidence="1" key="3">
    <citation type="submission" date="2010-09" db="EMBL/GenBank/DDBJ databases">
        <title>Annotation of Gaeumannomyces graminis var. tritici R3-111a-1.</title>
        <authorList>
            <consortium name="The Broad Institute Genome Sequencing Platform"/>
            <person name="Ma L.-J."/>
            <person name="Dead R."/>
            <person name="Young S.K."/>
            <person name="Zeng Q."/>
            <person name="Gargeya S."/>
            <person name="Fitzgerald M."/>
            <person name="Haas B."/>
            <person name="Abouelleil A."/>
            <person name="Alvarado L."/>
            <person name="Arachchi H.M."/>
            <person name="Berlin A."/>
            <person name="Brown A."/>
            <person name="Chapman S.B."/>
            <person name="Chen Z."/>
            <person name="Dunbar C."/>
            <person name="Freedman E."/>
            <person name="Gearin G."/>
            <person name="Gellesch M."/>
            <person name="Goldberg J."/>
            <person name="Griggs A."/>
            <person name="Gujja S."/>
            <person name="Heiman D."/>
            <person name="Howarth C."/>
            <person name="Larson L."/>
            <person name="Lui A."/>
            <person name="MacDonald P.J.P."/>
            <person name="Mehta T."/>
            <person name="Montmayeur A."/>
            <person name="Murphy C."/>
            <person name="Neiman D."/>
            <person name="Pearson M."/>
            <person name="Priest M."/>
            <person name="Roberts A."/>
            <person name="Saif S."/>
            <person name="Shea T."/>
            <person name="Shenoy N."/>
            <person name="Sisk P."/>
            <person name="Stolte C."/>
            <person name="Sykes S."/>
            <person name="Yandava C."/>
            <person name="Wortman J."/>
            <person name="Nusbaum C."/>
            <person name="Birren B."/>
        </authorList>
    </citation>
    <scope>NUCLEOTIDE SEQUENCE</scope>
    <source>
        <strain evidence="1">R3-111a-1</strain>
    </source>
</reference>
<evidence type="ECO:0000313" key="1">
    <source>
        <dbReference type="EMBL" id="EJT70114.1"/>
    </source>
</evidence>
<reference evidence="1" key="2">
    <citation type="submission" date="2010-07" db="EMBL/GenBank/DDBJ databases">
        <authorList>
            <consortium name="The Broad Institute Genome Sequencing Platform"/>
            <consortium name="Broad Institute Genome Sequencing Center for Infectious Disease"/>
            <person name="Ma L.-J."/>
            <person name="Dead R."/>
            <person name="Young S."/>
            <person name="Zeng Q."/>
            <person name="Koehrsen M."/>
            <person name="Alvarado L."/>
            <person name="Berlin A."/>
            <person name="Chapman S.B."/>
            <person name="Chen Z."/>
            <person name="Freedman E."/>
            <person name="Gellesch M."/>
            <person name="Goldberg J."/>
            <person name="Griggs A."/>
            <person name="Gujja S."/>
            <person name="Heilman E.R."/>
            <person name="Heiman D."/>
            <person name="Hepburn T."/>
            <person name="Howarth C."/>
            <person name="Jen D."/>
            <person name="Larson L."/>
            <person name="Mehta T."/>
            <person name="Neiman D."/>
            <person name="Pearson M."/>
            <person name="Roberts A."/>
            <person name="Saif S."/>
            <person name="Shea T."/>
            <person name="Shenoy N."/>
            <person name="Sisk P."/>
            <person name="Stolte C."/>
            <person name="Sykes S."/>
            <person name="Walk T."/>
            <person name="White J."/>
            <person name="Yandava C."/>
            <person name="Haas B."/>
            <person name="Nusbaum C."/>
            <person name="Birren B."/>
        </authorList>
    </citation>
    <scope>NUCLEOTIDE SEQUENCE</scope>
    <source>
        <strain evidence="1">R3-111a-1</strain>
    </source>
</reference>
<gene>
    <name evidence="2" type="primary">20352745</name>
    <name evidence="1" type="ORF">GGTG_12287</name>
</gene>
<dbReference type="VEuPathDB" id="FungiDB:GGTG_12287"/>
<sequence length="78" mass="7674">MGADLSQSNPSAQLCVVRAAHKPSLFAFAPAASTLARPAGPQTPVLSSCILLAVHCSLATADATATGREGARASALGA</sequence>
<keyword evidence="3" id="KW-1185">Reference proteome</keyword>
<proteinExistence type="predicted"/>
<dbReference type="EMBL" id="GL385402">
    <property type="protein sequence ID" value="EJT70114.1"/>
    <property type="molecule type" value="Genomic_DNA"/>
</dbReference>
<dbReference type="Proteomes" id="UP000006039">
    <property type="component" value="Unassembled WGS sequence"/>
</dbReference>
<protein>
    <submittedName>
        <fullName evidence="1 2">Uncharacterized protein</fullName>
    </submittedName>
</protein>